<dbReference type="AlphaFoldDB" id="A0A2W0HA78"/>
<reference evidence="2 3" key="1">
    <citation type="submission" date="2017-10" db="EMBL/GenBank/DDBJ databases">
        <title>Bacillus sp. nov., a halophilic bacterium isolated from a Yangshapao Lake.</title>
        <authorList>
            <person name="Wang H."/>
        </authorList>
    </citation>
    <scope>NUCLEOTIDE SEQUENCE [LARGE SCALE GENOMIC DNA]</scope>
    <source>
        <strain evidence="2 3">YSP-3</strain>
    </source>
</reference>
<dbReference type="GO" id="GO:0019684">
    <property type="term" value="P:photosynthesis, light reaction"/>
    <property type="evidence" value="ECO:0007669"/>
    <property type="project" value="InterPro"/>
</dbReference>
<dbReference type="Gene3D" id="3.90.50.10">
    <property type="entry name" value="Photosynthetic Reaction Center, subunit H, domain 2"/>
    <property type="match status" value="2"/>
</dbReference>
<dbReference type="Proteomes" id="UP000248066">
    <property type="component" value="Unassembled WGS sequence"/>
</dbReference>
<evidence type="ECO:0000313" key="3">
    <source>
        <dbReference type="Proteomes" id="UP000248066"/>
    </source>
</evidence>
<dbReference type="Pfam" id="PF05239">
    <property type="entry name" value="PRC"/>
    <property type="match status" value="2"/>
</dbReference>
<dbReference type="EMBL" id="PDOF01000001">
    <property type="protein sequence ID" value="PYZ98764.1"/>
    <property type="molecule type" value="Genomic_DNA"/>
</dbReference>
<feature type="domain" description="PRC-barrel" evidence="1">
    <location>
        <begin position="12"/>
        <end position="77"/>
    </location>
</feature>
<dbReference type="RefSeq" id="WP_110518905.1">
    <property type="nucleotide sequence ID" value="NZ_PDOF01000001.1"/>
</dbReference>
<evidence type="ECO:0000313" key="2">
    <source>
        <dbReference type="EMBL" id="PYZ98764.1"/>
    </source>
</evidence>
<sequence>MLFSYKRMLKPFTVFGEEGEIGSVSDLFFDEHTWTVRYIVMNAGNWLKGEQRFLSPASIQSYSVEEERLHANITKEQAKESPSPEDEPMTRKFERQFSKFYGLNPYWMGAGLWGSGAVPRDLTREDPDSLDDLREEETSILSVKDLIGYELSTGDESFGKVKDVLIEEDSFKIRYFVVDTNRWLPGGKEVVVSTEWILDVNWSQSLVSVELSKDKIKSAPEYVEDMTLDRDMETSVFKHYGKPKYWD</sequence>
<dbReference type="PANTHER" id="PTHR36505:SF1">
    <property type="entry name" value="BLR1072 PROTEIN"/>
    <property type="match status" value="1"/>
</dbReference>
<proteinExistence type="predicted"/>
<protein>
    <recommendedName>
        <fullName evidence="1">PRC-barrel domain-containing protein</fullName>
    </recommendedName>
</protein>
<dbReference type="InterPro" id="IPR011033">
    <property type="entry name" value="PRC_barrel-like_sf"/>
</dbReference>
<evidence type="ECO:0000259" key="1">
    <source>
        <dbReference type="Pfam" id="PF05239"/>
    </source>
</evidence>
<keyword evidence="3" id="KW-1185">Reference proteome</keyword>
<dbReference type="InterPro" id="IPR014747">
    <property type="entry name" value="Bac_photo_RC_H_C"/>
</dbReference>
<gene>
    <name evidence="2" type="ORF">CR205_09385</name>
</gene>
<dbReference type="SUPFAM" id="SSF50346">
    <property type="entry name" value="PRC-barrel domain"/>
    <property type="match status" value="2"/>
</dbReference>
<dbReference type="InterPro" id="IPR027275">
    <property type="entry name" value="PRC-brl_dom"/>
</dbReference>
<accession>A0A2W0HA78</accession>
<name>A0A2W0HA78_9BACI</name>
<dbReference type="OrthoDB" id="9793882at2"/>
<organism evidence="2 3">
    <name type="scientific">Alteribacter lacisalsi</name>
    <dbReference type="NCBI Taxonomy" id="2045244"/>
    <lineage>
        <taxon>Bacteria</taxon>
        <taxon>Bacillati</taxon>
        <taxon>Bacillota</taxon>
        <taxon>Bacilli</taxon>
        <taxon>Bacillales</taxon>
        <taxon>Bacillaceae</taxon>
        <taxon>Alteribacter</taxon>
    </lineage>
</organism>
<dbReference type="GO" id="GO:0030077">
    <property type="term" value="C:plasma membrane light-harvesting complex"/>
    <property type="evidence" value="ECO:0007669"/>
    <property type="project" value="InterPro"/>
</dbReference>
<comment type="caution">
    <text evidence="2">The sequence shown here is derived from an EMBL/GenBank/DDBJ whole genome shotgun (WGS) entry which is preliminary data.</text>
</comment>
<dbReference type="PANTHER" id="PTHR36505">
    <property type="entry name" value="BLR1072 PROTEIN"/>
    <property type="match status" value="1"/>
</dbReference>
<feature type="domain" description="PRC-barrel" evidence="1">
    <location>
        <begin position="142"/>
        <end position="200"/>
    </location>
</feature>